<sequence>MRSAPLVRNVRLDACVADRREARAITGRDLHSYLRRIGLEAAIADGPADVGLVRTVVAAQIASVPFENLDIHRGIPVDIEPAALVDKLVGRRRGGICYEVNGLLTLALRGLGFDAHLVGAEVLTDAGYGPPLGHVVLVVRIDGHPWLVDAGFGGEALVEEATDGDPGAGTAYDVRFESGSAYRTDGVLRPLADFVAMAHWHSTSPGSRFTRGIVCSVTRSDGRYTLSCALGGDYRLTITGENGRETRELDDADVVEVLRREFGVALADPPRPRDVGAAARL</sequence>
<keyword evidence="4" id="KW-1185">Reference proteome</keyword>
<dbReference type="Gene3D" id="3.30.2140.20">
    <property type="match status" value="1"/>
</dbReference>
<dbReference type="PRINTS" id="PR01543">
    <property type="entry name" value="ANATRNSFRASE"/>
</dbReference>
<accession>A0ABY1MCF3</accession>
<comment type="similarity">
    <text evidence="1 2">Belongs to the arylamine N-acetyltransferase family.</text>
</comment>
<reference evidence="3 4" key="1">
    <citation type="submission" date="2017-04" db="EMBL/GenBank/DDBJ databases">
        <authorList>
            <person name="Varghese N."/>
            <person name="Submissions S."/>
        </authorList>
    </citation>
    <scope>NUCLEOTIDE SEQUENCE [LARGE SCALE GENOMIC DNA]</scope>
    <source>
        <strain evidence="3 4">J3</strain>
    </source>
</reference>
<dbReference type="SUPFAM" id="SSF54001">
    <property type="entry name" value="Cysteine proteinases"/>
    <property type="match status" value="1"/>
</dbReference>
<evidence type="ECO:0000313" key="3">
    <source>
        <dbReference type="EMBL" id="SMG31995.1"/>
    </source>
</evidence>
<proteinExistence type="inferred from homology"/>
<gene>
    <name evidence="3" type="ORF">SAMN02745947_02128</name>
</gene>
<comment type="caution">
    <text evidence="3">The sequence shown here is derived from an EMBL/GenBank/DDBJ whole genome shotgun (WGS) entry which is preliminary data.</text>
</comment>
<name>A0ABY1MCF3_RHORH</name>
<dbReference type="InterPro" id="IPR053710">
    <property type="entry name" value="Arylamine_NAT_domain_sf"/>
</dbReference>
<dbReference type="EMBL" id="FXAV01000004">
    <property type="protein sequence ID" value="SMG31995.1"/>
    <property type="molecule type" value="Genomic_DNA"/>
</dbReference>
<evidence type="ECO:0000313" key="4">
    <source>
        <dbReference type="Proteomes" id="UP000193566"/>
    </source>
</evidence>
<protein>
    <submittedName>
        <fullName evidence="3">N-hydroxyarylamine O-acetyltransferase</fullName>
    </submittedName>
</protein>
<dbReference type="Proteomes" id="UP000193566">
    <property type="component" value="Unassembled WGS sequence"/>
</dbReference>
<dbReference type="PANTHER" id="PTHR11786:SF0">
    <property type="entry name" value="ARYLAMINE N-ACETYLTRANSFERASE 4-RELATED"/>
    <property type="match status" value="1"/>
</dbReference>
<organism evidence="3 4">
    <name type="scientific">Rhodococcus rhodochrous J3</name>
    <dbReference type="NCBI Taxonomy" id="903528"/>
    <lineage>
        <taxon>Bacteria</taxon>
        <taxon>Bacillati</taxon>
        <taxon>Actinomycetota</taxon>
        <taxon>Actinomycetes</taxon>
        <taxon>Mycobacteriales</taxon>
        <taxon>Nocardiaceae</taxon>
        <taxon>Rhodococcus</taxon>
    </lineage>
</organism>
<dbReference type="Pfam" id="PF00797">
    <property type="entry name" value="Acetyltransf_2"/>
    <property type="match status" value="1"/>
</dbReference>
<evidence type="ECO:0000256" key="1">
    <source>
        <dbReference type="ARBA" id="ARBA00006547"/>
    </source>
</evidence>
<dbReference type="InterPro" id="IPR038765">
    <property type="entry name" value="Papain-like_cys_pep_sf"/>
</dbReference>
<evidence type="ECO:0000256" key="2">
    <source>
        <dbReference type="RuleBase" id="RU003452"/>
    </source>
</evidence>
<dbReference type="InterPro" id="IPR001447">
    <property type="entry name" value="Arylamine_N-AcTrfase"/>
</dbReference>
<dbReference type="PANTHER" id="PTHR11786">
    <property type="entry name" value="N-HYDROXYARYLAMINE O-ACETYLTRANSFERASE"/>
    <property type="match status" value="1"/>
</dbReference>